<dbReference type="EMBL" id="WWCJ01000003">
    <property type="protein sequence ID" value="MYN01393.1"/>
    <property type="molecule type" value="Genomic_DNA"/>
</dbReference>
<name>A0A6N9HEC2_9BURK</name>
<evidence type="ECO:0000313" key="2">
    <source>
        <dbReference type="EMBL" id="MYN01393.1"/>
    </source>
</evidence>
<feature type="transmembrane region" description="Helical" evidence="1">
    <location>
        <begin position="72"/>
        <end position="89"/>
    </location>
</feature>
<evidence type="ECO:0000256" key="1">
    <source>
        <dbReference type="SAM" id="Phobius"/>
    </source>
</evidence>
<sequence length="171" mass="19064">MIIATMVMYGAALFINELMFKQLEFAEGINWIYLPAGVRLLATLLFAEAGAIGLLLVSWLYCFLFLFPDDPVRAFAGGLLSSVAPYLVYLGARRWLDLKGSLASLSPLQVLVCAVAFSLASPLLHHIWFALYEGREHLLHSFAVMALGDFFGTVLLLFFTKWVMRLSQPGR</sequence>
<dbReference type="Proteomes" id="UP000448575">
    <property type="component" value="Unassembled WGS sequence"/>
</dbReference>
<protein>
    <recommendedName>
        <fullName evidence="4">MASE1 domain-containing protein</fullName>
    </recommendedName>
</protein>
<keyword evidence="1" id="KW-0812">Transmembrane</keyword>
<dbReference type="AlphaFoldDB" id="A0A6N9HEC2"/>
<feature type="transmembrane region" description="Helical" evidence="1">
    <location>
        <begin position="110"/>
        <end position="132"/>
    </location>
</feature>
<keyword evidence="1" id="KW-0472">Membrane</keyword>
<keyword evidence="1" id="KW-1133">Transmembrane helix</keyword>
<evidence type="ECO:0008006" key="4">
    <source>
        <dbReference type="Google" id="ProtNLM"/>
    </source>
</evidence>
<organism evidence="2 3">
    <name type="scientific">Pseudoduganella guangdongensis</name>
    <dbReference type="NCBI Taxonomy" id="2692179"/>
    <lineage>
        <taxon>Bacteria</taxon>
        <taxon>Pseudomonadati</taxon>
        <taxon>Pseudomonadota</taxon>
        <taxon>Betaproteobacteria</taxon>
        <taxon>Burkholderiales</taxon>
        <taxon>Oxalobacteraceae</taxon>
        <taxon>Telluria group</taxon>
        <taxon>Pseudoduganella</taxon>
    </lineage>
</organism>
<evidence type="ECO:0000313" key="3">
    <source>
        <dbReference type="Proteomes" id="UP000448575"/>
    </source>
</evidence>
<reference evidence="2 3" key="1">
    <citation type="submission" date="2019-12" db="EMBL/GenBank/DDBJ databases">
        <title>Novel species isolated from a subtropical stream in China.</title>
        <authorList>
            <person name="Lu H."/>
        </authorList>
    </citation>
    <scope>NUCLEOTIDE SEQUENCE [LARGE SCALE GENOMIC DNA]</scope>
    <source>
        <strain evidence="2 3">DS3</strain>
    </source>
</reference>
<proteinExistence type="predicted"/>
<keyword evidence="3" id="KW-1185">Reference proteome</keyword>
<gene>
    <name evidence="2" type="ORF">GTP41_04685</name>
</gene>
<feature type="transmembrane region" description="Helical" evidence="1">
    <location>
        <begin position="138"/>
        <end position="159"/>
    </location>
</feature>
<accession>A0A6N9HEC2</accession>
<feature type="transmembrane region" description="Helical" evidence="1">
    <location>
        <begin position="40"/>
        <end position="66"/>
    </location>
</feature>
<comment type="caution">
    <text evidence="2">The sequence shown here is derived from an EMBL/GenBank/DDBJ whole genome shotgun (WGS) entry which is preliminary data.</text>
</comment>